<keyword evidence="1" id="KW-0812">Transmembrane</keyword>
<name>A0A284RS91_ARMOS</name>
<accession>A0A284RS91</accession>
<gene>
    <name evidence="2" type="ORF">ARMOST_15026</name>
</gene>
<dbReference type="Proteomes" id="UP000219338">
    <property type="component" value="Unassembled WGS sequence"/>
</dbReference>
<proteinExistence type="predicted"/>
<protein>
    <submittedName>
        <fullName evidence="2">Uncharacterized protein</fullName>
    </submittedName>
</protein>
<keyword evidence="1" id="KW-0472">Membrane</keyword>
<evidence type="ECO:0000313" key="2">
    <source>
        <dbReference type="EMBL" id="SJL11620.1"/>
    </source>
</evidence>
<reference evidence="3" key="1">
    <citation type="journal article" date="2017" name="Nat. Ecol. Evol.">
        <title>Genome expansion and lineage-specific genetic innovations in the forest pathogenic fungi Armillaria.</title>
        <authorList>
            <person name="Sipos G."/>
            <person name="Prasanna A.N."/>
            <person name="Walter M.C."/>
            <person name="O'Connor E."/>
            <person name="Balint B."/>
            <person name="Krizsan K."/>
            <person name="Kiss B."/>
            <person name="Hess J."/>
            <person name="Varga T."/>
            <person name="Slot J."/>
            <person name="Riley R."/>
            <person name="Boka B."/>
            <person name="Rigling D."/>
            <person name="Barry K."/>
            <person name="Lee J."/>
            <person name="Mihaltcheva S."/>
            <person name="LaButti K."/>
            <person name="Lipzen A."/>
            <person name="Waldron R."/>
            <person name="Moloney N.M."/>
            <person name="Sperisen C."/>
            <person name="Kredics L."/>
            <person name="Vagvoelgyi C."/>
            <person name="Patrignani A."/>
            <person name="Fitzpatrick D."/>
            <person name="Nagy I."/>
            <person name="Doyle S."/>
            <person name="Anderson J.B."/>
            <person name="Grigoriev I.V."/>
            <person name="Gueldener U."/>
            <person name="Muensterkoetter M."/>
            <person name="Nagy L.G."/>
        </authorList>
    </citation>
    <scope>NUCLEOTIDE SEQUENCE [LARGE SCALE GENOMIC DNA]</scope>
    <source>
        <strain evidence="3">C18/9</strain>
    </source>
</reference>
<organism evidence="2 3">
    <name type="scientific">Armillaria ostoyae</name>
    <name type="common">Armillaria root rot fungus</name>
    <dbReference type="NCBI Taxonomy" id="47428"/>
    <lineage>
        <taxon>Eukaryota</taxon>
        <taxon>Fungi</taxon>
        <taxon>Dikarya</taxon>
        <taxon>Basidiomycota</taxon>
        <taxon>Agaricomycotina</taxon>
        <taxon>Agaricomycetes</taxon>
        <taxon>Agaricomycetidae</taxon>
        <taxon>Agaricales</taxon>
        <taxon>Marasmiineae</taxon>
        <taxon>Physalacriaceae</taxon>
        <taxon>Armillaria</taxon>
    </lineage>
</organism>
<keyword evidence="3" id="KW-1185">Reference proteome</keyword>
<evidence type="ECO:0000256" key="1">
    <source>
        <dbReference type="SAM" id="Phobius"/>
    </source>
</evidence>
<evidence type="ECO:0000313" key="3">
    <source>
        <dbReference type="Proteomes" id="UP000219338"/>
    </source>
</evidence>
<dbReference type="EMBL" id="FUEG01000014">
    <property type="protein sequence ID" value="SJL11620.1"/>
    <property type="molecule type" value="Genomic_DNA"/>
</dbReference>
<feature type="transmembrane region" description="Helical" evidence="1">
    <location>
        <begin position="48"/>
        <end position="70"/>
    </location>
</feature>
<keyword evidence="1" id="KW-1133">Transmembrane helix</keyword>
<dbReference type="AlphaFoldDB" id="A0A284RS91"/>
<sequence>MGGCVFLLVEMIRSTGRVKALPELDAQLTVHEKGDGGIVEGVRYHSGLAAPVIMDFSVIGCIDALFWWIIE</sequence>